<reference evidence="1 2" key="1">
    <citation type="submission" date="2016-10" db="EMBL/GenBank/DDBJ databases">
        <authorList>
            <person name="de Groot N.N."/>
        </authorList>
    </citation>
    <scope>NUCLEOTIDE SEQUENCE [LARGE SCALE GENOMIC DNA]</scope>
    <source>
        <strain evidence="2">L7-484,KACC 16230,DSM 25025</strain>
    </source>
</reference>
<sequence>MTDRTQTLRSPSIMSLVREAMRRSPSHTIDDEIPLAILLRLIEVDEAEARHEAQIAAFRAGKR</sequence>
<evidence type="ECO:0000313" key="1">
    <source>
        <dbReference type="EMBL" id="SDO12249.1"/>
    </source>
</evidence>
<name>A0A1H0GZD9_9HYPH</name>
<keyword evidence="2" id="KW-1185">Reference proteome</keyword>
<protein>
    <submittedName>
        <fullName evidence="1">Uncharacterized protein</fullName>
    </submittedName>
</protein>
<dbReference type="EMBL" id="FNIT01000003">
    <property type="protein sequence ID" value="SDO12249.1"/>
    <property type="molecule type" value="Genomic_DNA"/>
</dbReference>
<dbReference type="AlphaFoldDB" id="A0A1H0GZD9"/>
<proteinExistence type="predicted"/>
<organism evidence="1 2">
    <name type="scientific">Aureimonas jatrophae</name>
    <dbReference type="NCBI Taxonomy" id="1166073"/>
    <lineage>
        <taxon>Bacteria</taxon>
        <taxon>Pseudomonadati</taxon>
        <taxon>Pseudomonadota</taxon>
        <taxon>Alphaproteobacteria</taxon>
        <taxon>Hyphomicrobiales</taxon>
        <taxon>Aurantimonadaceae</taxon>
        <taxon>Aureimonas</taxon>
    </lineage>
</organism>
<evidence type="ECO:0000313" key="2">
    <source>
        <dbReference type="Proteomes" id="UP000198793"/>
    </source>
</evidence>
<gene>
    <name evidence="1" type="ORF">SAMN05192530_103436</name>
</gene>
<dbReference type="Proteomes" id="UP000198793">
    <property type="component" value="Unassembled WGS sequence"/>
</dbReference>
<accession>A0A1H0GZD9</accession>